<accession>A0AAQ3PWS3</accession>
<gene>
    <name evidence="1" type="ORF">U9M48_005100</name>
</gene>
<keyword evidence="2" id="KW-1185">Reference proteome</keyword>
<evidence type="ECO:0000313" key="1">
    <source>
        <dbReference type="EMBL" id="WVZ54277.1"/>
    </source>
</evidence>
<evidence type="ECO:0000313" key="2">
    <source>
        <dbReference type="Proteomes" id="UP001341281"/>
    </source>
</evidence>
<reference evidence="1 2" key="1">
    <citation type="submission" date="2024-02" db="EMBL/GenBank/DDBJ databases">
        <title>High-quality chromosome-scale genome assembly of Pensacola bahiagrass (Paspalum notatum Flugge var. saurae).</title>
        <authorList>
            <person name="Vega J.M."/>
            <person name="Podio M."/>
            <person name="Orjuela J."/>
            <person name="Siena L.A."/>
            <person name="Pessino S.C."/>
            <person name="Combes M.C."/>
            <person name="Mariac C."/>
            <person name="Albertini E."/>
            <person name="Pupilli F."/>
            <person name="Ortiz J.P.A."/>
            <person name="Leblanc O."/>
        </authorList>
    </citation>
    <scope>NUCLEOTIDE SEQUENCE [LARGE SCALE GENOMIC DNA]</scope>
    <source>
        <strain evidence="1">R1</strain>
        <tissue evidence="1">Leaf</tissue>
    </source>
</reference>
<protein>
    <submittedName>
        <fullName evidence="1">Uncharacterized protein</fullName>
    </submittedName>
</protein>
<sequence>MSTDTERGIELGSAVQAVMPKPDRSVLFADATSTVSIQHAGAKILEVLVRPLLDDLAVLQHGDDVGVLDGGQPVRHHHGGPVLHH</sequence>
<proteinExistence type="predicted"/>
<name>A0AAQ3PWS3_PASNO</name>
<dbReference type="Proteomes" id="UP001341281">
    <property type="component" value="Chromosome 01"/>
</dbReference>
<dbReference type="EMBL" id="CP144745">
    <property type="protein sequence ID" value="WVZ54277.1"/>
    <property type="molecule type" value="Genomic_DNA"/>
</dbReference>
<organism evidence="1 2">
    <name type="scientific">Paspalum notatum var. saurae</name>
    <dbReference type="NCBI Taxonomy" id="547442"/>
    <lineage>
        <taxon>Eukaryota</taxon>
        <taxon>Viridiplantae</taxon>
        <taxon>Streptophyta</taxon>
        <taxon>Embryophyta</taxon>
        <taxon>Tracheophyta</taxon>
        <taxon>Spermatophyta</taxon>
        <taxon>Magnoliopsida</taxon>
        <taxon>Liliopsida</taxon>
        <taxon>Poales</taxon>
        <taxon>Poaceae</taxon>
        <taxon>PACMAD clade</taxon>
        <taxon>Panicoideae</taxon>
        <taxon>Andropogonodae</taxon>
        <taxon>Paspaleae</taxon>
        <taxon>Paspalinae</taxon>
        <taxon>Paspalum</taxon>
    </lineage>
</organism>
<dbReference type="AlphaFoldDB" id="A0AAQ3PWS3"/>